<evidence type="ECO:0000313" key="4">
    <source>
        <dbReference type="EMBL" id="KAF1685439.1"/>
    </source>
</evidence>
<reference evidence="4 5" key="1">
    <citation type="submission" date="2017-10" db="EMBL/GenBank/DDBJ databases">
        <title>Whole genome sequencing of Pseudoxanthomonas broegbernensis DSM 12573(T).</title>
        <authorList>
            <person name="Kumar S."/>
            <person name="Bansal K."/>
            <person name="Kaur A."/>
            <person name="Patil P."/>
            <person name="Sharma S."/>
            <person name="Patil P.B."/>
        </authorList>
    </citation>
    <scope>NUCLEOTIDE SEQUENCE [LARGE SCALE GENOMIC DNA]</scope>
    <source>
        <strain evidence="4 5">DSM 12573</strain>
    </source>
</reference>
<dbReference type="NCBIfam" id="TIGR03177">
    <property type="entry name" value="pilus_cpaB"/>
    <property type="match status" value="1"/>
</dbReference>
<name>A0A7V8GKY9_9GAMM</name>
<gene>
    <name evidence="4" type="primary">cpaB</name>
    <name evidence="4" type="ORF">B1992_11895</name>
</gene>
<protein>
    <submittedName>
        <fullName evidence="4">Flp pilus assembly protein CpaB</fullName>
    </submittedName>
</protein>
<dbReference type="EMBL" id="MWIP01000013">
    <property type="protein sequence ID" value="KAF1685439.1"/>
    <property type="molecule type" value="Genomic_DNA"/>
</dbReference>
<feature type="domain" description="Flp pilus assembly protein RcpC/CpaB" evidence="3">
    <location>
        <begin position="113"/>
        <end position="258"/>
    </location>
</feature>
<dbReference type="InterPro" id="IPR013974">
    <property type="entry name" value="SAF"/>
</dbReference>
<feature type="region of interest" description="Disordered" evidence="1">
    <location>
        <begin position="188"/>
        <end position="228"/>
    </location>
</feature>
<dbReference type="RefSeq" id="WP_162311718.1">
    <property type="nucleotide sequence ID" value="NZ_JACHGU010000002.1"/>
</dbReference>
<dbReference type="AlphaFoldDB" id="A0A7V8GKY9"/>
<feature type="compositionally biased region" description="Basic and acidic residues" evidence="1">
    <location>
        <begin position="328"/>
        <end position="343"/>
    </location>
</feature>
<organism evidence="4 5">
    <name type="scientific">Pseudoxanthomonas broegbernensis</name>
    <dbReference type="NCBI Taxonomy" id="83619"/>
    <lineage>
        <taxon>Bacteria</taxon>
        <taxon>Pseudomonadati</taxon>
        <taxon>Pseudomonadota</taxon>
        <taxon>Gammaproteobacteria</taxon>
        <taxon>Lysobacterales</taxon>
        <taxon>Lysobacteraceae</taxon>
        <taxon>Pseudoxanthomonas</taxon>
    </lineage>
</organism>
<dbReference type="CDD" id="cd11614">
    <property type="entry name" value="SAF_CpaB_FlgA_like"/>
    <property type="match status" value="1"/>
</dbReference>
<proteinExistence type="predicted"/>
<sequence>MYKVIRIVALLLVAMAVILAATALMLGRRSASAPAASAPAAAAPPSAKSAHHAIAAAKNLPAGIALERDDVEEVAVAQQVAGGFALRDDLVGAIPLDSIPAGTPLSRAHFAHGVSALLVPGERALAIPVDELAGAGNRIVPGDYVDVFLSLRPNTTGGERAAPQTRLLLSRLRVLGYGAMDLAADAGQPAEARAPAPHSPAPADRRAQAIASSGSGAPPEPERKAQSAARTALLAVPVAQVNALLLGAQNGKLFLGLRHPGDTGIADASLFPAPRPVLTPQAGLSEAQRKAALDAPENHAFSGIDLPALSGQDQQRARPTPPPARRNASREAGIEIIRGDGRGSHAQRL</sequence>
<evidence type="ECO:0000259" key="2">
    <source>
        <dbReference type="Pfam" id="PF08666"/>
    </source>
</evidence>
<evidence type="ECO:0000256" key="1">
    <source>
        <dbReference type="SAM" id="MobiDB-lite"/>
    </source>
</evidence>
<evidence type="ECO:0000259" key="3">
    <source>
        <dbReference type="Pfam" id="PF16976"/>
    </source>
</evidence>
<dbReference type="Pfam" id="PF16976">
    <property type="entry name" value="RcpC"/>
    <property type="match status" value="1"/>
</dbReference>
<comment type="caution">
    <text evidence="4">The sequence shown here is derived from an EMBL/GenBank/DDBJ whole genome shotgun (WGS) entry which is preliminary data.</text>
</comment>
<evidence type="ECO:0000313" key="5">
    <source>
        <dbReference type="Proteomes" id="UP000462066"/>
    </source>
</evidence>
<feature type="region of interest" description="Disordered" evidence="1">
    <location>
        <begin position="301"/>
        <end position="349"/>
    </location>
</feature>
<dbReference type="InterPro" id="IPR017592">
    <property type="entry name" value="Pilus_assmbl_Flp-typ_CpaB"/>
</dbReference>
<dbReference type="Pfam" id="PF08666">
    <property type="entry name" value="SAF"/>
    <property type="match status" value="1"/>
</dbReference>
<feature type="domain" description="SAF" evidence="2">
    <location>
        <begin position="54"/>
        <end position="110"/>
    </location>
</feature>
<keyword evidence="5" id="KW-1185">Reference proteome</keyword>
<dbReference type="Proteomes" id="UP000462066">
    <property type="component" value="Unassembled WGS sequence"/>
</dbReference>
<dbReference type="InterPro" id="IPR031571">
    <property type="entry name" value="RcpC_dom"/>
</dbReference>
<accession>A0A7V8GKY9</accession>